<dbReference type="STRING" id="591159.SSQG_00675"/>
<dbReference type="eggNOG" id="ENOG50325WT">
    <property type="taxonomic scope" value="Bacteria"/>
</dbReference>
<evidence type="ECO:0000313" key="3">
    <source>
        <dbReference type="EMBL" id="EFL30157.1"/>
    </source>
</evidence>
<keyword evidence="2" id="KW-1133">Transmembrane helix</keyword>
<accession>D9XAM0</accession>
<feature type="transmembrane region" description="Helical" evidence="2">
    <location>
        <begin position="51"/>
        <end position="69"/>
    </location>
</feature>
<organism evidence="3 4">
    <name type="scientific">Streptomyces viridochromogenes (strain DSM 40736 / JCM 4977 / BCRC 1201 / Tue 494)</name>
    <dbReference type="NCBI Taxonomy" id="591159"/>
    <lineage>
        <taxon>Bacteria</taxon>
        <taxon>Bacillati</taxon>
        <taxon>Actinomycetota</taxon>
        <taxon>Actinomycetes</taxon>
        <taxon>Kitasatosporales</taxon>
        <taxon>Streptomycetaceae</taxon>
        <taxon>Streptomyces</taxon>
    </lineage>
</organism>
<dbReference type="Proteomes" id="UP000004184">
    <property type="component" value="Unassembled WGS sequence"/>
</dbReference>
<gene>
    <name evidence="3" type="ORF">SSQG_00675</name>
</gene>
<evidence type="ECO:0000256" key="2">
    <source>
        <dbReference type="SAM" id="Phobius"/>
    </source>
</evidence>
<evidence type="ECO:0000313" key="4">
    <source>
        <dbReference type="Proteomes" id="UP000004184"/>
    </source>
</evidence>
<dbReference type="AlphaFoldDB" id="D9XAM0"/>
<sequence length="95" mass="9371">MTTTTTLTAKPAARVVDAVRPAGSPSAPSSAGSSSGPRTGASDSAFAVPPARLAIVALVGLVAGALAGLRPARRAARLDVLRVVATEGRRRAPTA</sequence>
<proteinExistence type="predicted"/>
<keyword evidence="4" id="KW-1185">Reference proteome</keyword>
<dbReference type="EMBL" id="GG657757">
    <property type="protein sequence ID" value="EFL30157.1"/>
    <property type="molecule type" value="Genomic_DNA"/>
</dbReference>
<reference evidence="4" key="1">
    <citation type="submission" date="2009-02" db="EMBL/GenBank/DDBJ databases">
        <title>Annotation of Streptomyces viridochromogenes strain DSM 40736.</title>
        <authorList>
            <consortium name="The Broad Institute Genome Sequencing Platform"/>
            <consortium name="Broad Institute Microbial Sequencing Center"/>
            <person name="Fischbach M."/>
            <person name="Godfrey P."/>
            <person name="Ward D."/>
            <person name="Young S."/>
            <person name="Zeng Q."/>
            <person name="Koehrsen M."/>
            <person name="Alvarado L."/>
            <person name="Berlin A.M."/>
            <person name="Bochicchio J."/>
            <person name="Borenstein D."/>
            <person name="Chapman S.B."/>
            <person name="Chen Z."/>
            <person name="Engels R."/>
            <person name="Freedman E."/>
            <person name="Gellesch M."/>
            <person name="Goldberg J."/>
            <person name="Griggs A."/>
            <person name="Gujja S."/>
            <person name="Heilman E.R."/>
            <person name="Heiman D.I."/>
            <person name="Hepburn T.A."/>
            <person name="Howarth C."/>
            <person name="Jen D."/>
            <person name="Larson L."/>
            <person name="Lewis B."/>
            <person name="Mehta T."/>
            <person name="Park D."/>
            <person name="Pearson M."/>
            <person name="Richards J."/>
            <person name="Roberts A."/>
            <person name="Saif S."/>
            <person name="Shea T.D."/>
            <person name="Shenoy N."/>
            <person name="Sisk P."/>
            <person name="Stolte C."/>
            <person name="Sykes S.N."/>
            <person name="Thomson T."/>
            <person name="Walk T."/>
            <person name="White J."/>
            <person name="Yandava C."/>
            <person name="Straight P."/>
            <person name="Clardy J."/>
            <person name="Hung D."/>
            <person name="Kolter R."/>
            <person name="Mekalanos J."/>
            <person name="Walker S."/>
            <person name="Walsh C.T."/>
            <person name="Wieland-Brown L.C."/>
            <person name="Haas B."/>
            <person name="Nusbaum C."/>
            <person name="Birren B."/>
        </authorList>
    </citation>
    <scope>NUCLEOTIDE SEQUENCE [LARGE SCALE GENOMIC DNA]</scope>
    <source>
        <strain evidence="4">DSM 40736 / JCM 4977 / BCRC 1201 / Tue 494</strain>
    </source>
</reference>
<keyword evidence="2" id="KW-0812">Transmembrane</keyword>
<feature type="compositionally biased region" description="Low complexity" evidence="1">
    <location>
        <begin position="1"/>
        <end position="42"/>
    </location>
</feature>
<dbReference type="HOGENOM" id="CLU_2371666_0_0_11"/>
<evidence type="ECO:0000256" key="1">
    <source>
        <dbReference type="SAM" id="MobiDB-lite"/>
    </source>
</evidence>
<protein>
    <submittedName>
        <fullName evidence="3">Predicted protein</fullName>
    </submittedName>
</protein>
<feature type="region of interest" description="Disordered" evidence="1">
    <location>
        <begin position="1"/>
        <end position="44"/>
    </location>
</feature>
<keyword evidence="2" id="KW-0472">Membrane</keyword>
<name>D9XAM0_STRVT</name>